<reference evidence="2 3" key="1">
    <citation type="submission" date="2016-08" db="EMBL/GenBank/DDBJ databases">
        <title>Draft genome of Fabibacter sp. strain SK-8.</title>
        <authorList>
            <person name="Wong S.-K."/>
            <person name="Hamasaki K."/>
            <person name="Yoshizawa S."/>
        </authorList>
    </citation>
    <scope>NUCLEOTIDE SEQUENCE [LARGE SCALE GENOMIC DNA]</scope>
    <source>
        <strain evidence="2 3">SK-8</strain>
    </source>
</reference>
<evidence type="ECO:0000313" key="2">
    <source>
        <dbReference type="EMBL" id="OEK06899.1"/>
    </source>
</evidence>
<dbReference type="STRING" id="1563681.BFP71_04385"/>
<accession>A0A1E5T693</accession>
<keyword evidence="3" id="KW-1185">Reference proteome</keyword>
<proteinExistence type="predicted"/>
<dbReference type="NCBIfam" id="TIGR03891">
    <property type="entry name" value="thiopep_ocin"/>
    <property type="match status" value="1"/>
</dbReference>
<dbReference type="Proteomes" id="UP000095552">
    <property type="component" value="Unassembled WGS sequence"/>
</dbReference>
<evidence type="ECO:0000313" key="3">
    <source>
        <dbReference type="Proteomes" id="UP000095552"/>
    </source>
</evidence>
<dbReference type="EMBL" id="MDGQ01000003">
    <property type="protein sequence ID" value="OEK06899.1"/>
    <property type="molecule type" value="Genomic_DNA"/>
</dbReference>
<feature type="domain" description="Thiopeptide-type bacteriocin biosynthesis" evidence="1">
    <location>
        <begin position="19"/>
        <end position="290"/>
    </location>
</feature>
<name>A0A1E5T693_9BACT</name>
<organism evidence="2 3">
    <name type="scientific">Roseivirga misakiensis</name>
    <dbReference type="NCBI Taxonomy" id="1563681"/>
    <lineage>
        <taxon>Bacteria</taxon>
        <taxon>Pseudomonadati</taxon>
        <taxon>Bacteroidota</taxon>
        <taxon>Cytophagia</taxon>
        <taxon>Cytophagales</taxon>
        <taxon>Roseivirgaceae</taxon>
        <taxon>Roseivirga</taxon>
    </lineage>
</organism>
<dbReference type="AlphaFoldDB" id="A0A1E5T693"/>
<evidence type="ECO:0000259" key="1">
    <source>
        <dbReference type="Pfam" id="PF14028"/>
    </source>
</evidence>
<dbReference type="Pfam" id="PF14028">
    <property type="entry name" value="Lant_dehydr_C"/>
    <property type="match status" value="1"/>
</dbReference>
<comment type="caution">
    <text evidence="2">The sequence shown here is derived from an EMBL/GenBank/DDBJ whole genome shotgun (WGS) entry which is preliminary data.</text>
</comment>
<protein>
    <recommendedName>
        <fullName evidence="1">Thiopeptide-type bacteriocin biosynthesis domain-containing protein</fullName>
    </recommendedName>
</protein>
<sequence length="305" mass="36411">MAMNNIDTVQRSFMIGDSWLYYKVYTGHKTADRILAEVIRPLAQRLLNECMIEKWFFIRYSDPKPHLRIRFCLKDKGAVSSIITLFYDSLSLYVKEELVWKFQIEDYHRELERYGHNTMEEAESLFQYDSQFVVSLLNLIEGEEGEELKWLLALRGIDSLLSAFNYSLEEKLNLTDKMKNSFANEFGMSRFLKKQLDEKYRVFRKKIDQFLNESLQQEQELAPILVLLKQREVGLKAVAKQISLKEKDQVIHISIDDLMSSYIHMFMNRLFRSQNRKYELVIHDFLHRSYNSQHARLRHQKSDQP</sequence>
<gene>
    <name evidence="2" type="ORF">BFP71_04385</name>
</gene>
<dbReference type="InterPro" id="IPR023809">
    <property type="entry name" value="Thiopep_bacteriocin_synth_dom"/>
</dbReference>